<feature type="region of interest" description="Disordered" evidence="8">
    <location>
        <begin position="1"/>
        <end position="36"/>
    </location>
</feature>
<dbReference type="GO" id="GO:0016740">
    <property type="term" value="F:transferase activity"/>
    <property type="evidence" value="ECO:0007669"/>
    <property type="project" value="UniProtKB-KW"/>
</dbReference>
<feature type="transmembrane region" description="Helical" evidence="9">
    <location>
        <begin position="48"/>
        <end position="65"/>
    </location>
</feature>
<protein>
    <submittedName>
        <fullName evidence="10">Glycosylphophatidylinositol anchor phosphoethanolamine transferase</fullName>
    </submittedName>
</protein>
<feature type="transmembrane region" description="Helical" evidence="9">
    <location>
        <begin position="247"/>
        <end position="268"/>
    </location>
</feature>
<feature type="region of interest" description="Disordered" evidence="8">
    <location>
        <begin position="100"/>
        <end position="129"/>
    </location>
</feature>
<dbReference type="AlphaFoldDB" id="A0AAJ0F8L1"/>
<keyword evidence="11" id="KW-1185">Reference proteome</keyword>
<evidence type="ECO:0000256" key="4">
    <source>
        <dbReference type="ARBA" id="ARBA00022692"/>
    </source>
</evidence>
<keyword evidence="7 9" id="KW-0472">Membrane</keyword>
<feature type="transmembrane region" description="Helical" evidence="9">
    <location>
        <begin position="215"/>
        <end position="235"/>
    </location>
</feature>
<accession>A0AAJ0F8L1</accession>
<reference evidence="10" key="1">
    <citation type="submission" date="2023-06" db="EMBL/GenBank/DDBJ databases">
        <title>Genome-scale phylogeny and comparative genomics of the fungal order Sordariales.</title>
        <authorList>
            <consortium name="Lawrence Berkeley National Laboratory"/>
            <person name="Hensen N."/>
            <person name="Bonometti L."/>
            <person name="Westerberg I."/>
            <person name="Brannstrom I.O."/>
            <person name="Guillou S."/>
            <person name="Cros-Aarteil S."/>
            <person name="Calhoun S."/>
            <person name="Haridas S."/>
            <person name="Kuo A."/>
            <person name="Mondo S."/>
            <person name="Pangilinan J."/>
            <person name="Riley R."/>
            <person name="Labutti K."/>
            <person name="Andreopoulos B."/>
            <person name="Lipzen A."/>
            <person name="Chen C."/>
            <person name="Yanf M."/>
            <person name="Daum C."/>
            <person name="Ng V."/>
            <person name="Clum A."/>
            <person name="Steindorff A."/>
            <person name="Ohm R."/>
            <person name="Martin F."/>
            <person name="Silar P."/>
            <person name="Natvig D."/>
            <person name="Lalanne C."/>
            <person name="Gautier V."/>
            <person name="Ament-Velasquez S.L."/>
            <person name="Kruys A."/>
            <person name="Hutchinson M.I."/>
            <person name="Powell A.J."/>
            <person name="Barry K."/>
            <person name="Miller A.N."/>
            <person name="Grigoriev I.V."/>
            <person name="Debuchy R."/>
            <person name="Gladieux P."/>
            <person name="Thoren M.H."/>
            <person name="Johannesson H."/>
        </authorList>
    </citation>
    <scope>NUCLEOTIDE SEQUENCE</scope>
    <source>
        <strain evidence="10">PSN4</strain>
    </source>
</reference>
<keyword evidence="3" id="KW-0337">GPI-anchor biosynthesis</keyword>
<dbReference type="GO" id="GO:0006506">
    <property type="term" value="P:GPI anchor biosynthetic process"/>
    <property type="evidence" value="ECO:0007669"/>
    <property type="project" value="UniProtKB-KW"/>
</dbReference>
<comment type="subcellular location">
    <subcellularLocation>
        <location evidence="1">Endoplasmic reticulum membrane</location>
        <topology evidence="1">Multi-pass membrane protein</topology>
    </subcellularLocation>
</comment>
<evidence type="ECO:0000256" key="3">
    <source>
        <dbReference type="ARBA" id="ARBA00022502"/>
    </source>
</evidence>
<feature type="transmembrane region" description="Helical" evidence="9">
    <location>
        <begin position="172"/>
        <end position="195"/>
    </location>
</feature>
<dbReference type="Pfam" id="PF06699">
    <property type="entry name" value="PIG-F"/>
    <property type="match status" value="1"/>
</dbReference>
<dbReference type="GO" id="GO:0005789">
    <property type="term" value="C:endoplasmic reticulum membrane"/>
    <property type="evidence" value="ECO:0007669"/>
    <property type="project" value="UniProtKB-SubCell"/>
</dbReference>
<comment type="pathway">
    <text evidence="2">Glycolipid biosynthesis; glycosylphosphatidylinositol-anchor biosynthesis.</text>
</comment>
<sequence>MPLIDPVTMSSSLTKGGAQLPTAKGKDAPSSEPTIQPIQIKPTPVAQAARHVFPLLLASLFALQFRPLVADPVSTMLTSLPVVALLQLAYVLVCLPAAGSQGGGASTASGKQKTGRKVRPGEKKKGMGGGAAAELVGPNAPVASILSLVLSVLAIPPLYIAFVCFGAPLYTLVAHTGLCAAHLAVLSLFPLFYVHGVDGGAWRAVGAFQAPFDEVFGGFVGAFVGAWLGAVPIPLDWDRDWQRWPVTILCGLYGGCLLGRVLGGSLFWGKRVA</sequence>
<dbReference type="Proteomes" id="UP001239445">
    <property type="component" value="Unassembled WGS sequence"/>
</dbReference>
<evidence type="ECO:0000313" key="11">
    <source>
        <dbReference type="Proteomes" id="UP001239445"/>
    </source>
</evidence>
<gene>
    <name evidence="10" type="ORF">QBC47DRAFT_414446</name>
</gene>
<dbReference type="EMBL" id="MU839835">
    <property type="protein sequence ID" value="KAK1754483.1"/>
    <property type="molecule type" value="Genomic_DNA"/>
</dbReference>
<feature type="transmembrane region" description="Helical" evidence="9">
    <location>
        <begin position="145"/>
        <end position="165"/>
    </location>
</feature>
<evidence type="ECO:0000256" key="2">
    <source>
        <dbReference type="ARBA" id="ARBA00004687"/>
    </source>
</evidence>
<keyword evidence="4 9" id="KW-0812">Transmembrane</keyword>
<evidence type="ECO:0000256" key="9">
    <source>
        <dbReference type="SAM" id="Phobius"/>
    </source>
</evidence>
<evidence type="ECO:0000256" key="7">
    <source>
        <dbReference type="ARBA" id="ARBA00023136"/>
    </source>
</evidence>
<keyword evidence="10" id="KW-0808">Transferase</keyword>
<organism evidence="10 11">
    <name type="scientific">Echria macrotheca</name>
    <dbReference type="NCBI Taxonomy" id="438768"/>
    <lineage>
        <taxon>Eukaryota</taxon>
        <taxon>Fungi</taxon>
        <taxon>Dikarya</taxon>
        <taxon>Ascomycota</taxon>
        <taxon>Pezizomycotina</taxon>
        <taxon>Sordariomycetes</taxon>
        <taxon>Sordariomycetidae</taxon>
        <taxon>Sordariales</taxon>
        <taxon>Schizotheciaceae</taxon>
        <taxon>Echria</taxon>
    </lineage>
</organism>
<evidence type="ECO:0000256" key="1">
    <source>
        <dbReference type="ARBA" id="ARBA00004477"/>
    </source>
</evidence>
<proteinExistence type="predicted"/>
<name>A0AAJ0F8L1_9PEZI</name>
<dbReference type="InterPro" id="IPR009580">
    <property type="entry name" value="GPI_biosynthesis_protein_Pig-F"/>
</dbReference>
<evidence type="ECO:0000313" key="10">
    <source>
        <dbReference type="EMBL" id="KAK1754483.1"/>
    </source>
</evidence>
<evidence type="ECO:0000256" key="6">
    <source>
        <dbReference type="ARBA" id="ARBA00022989"/>
    </source>
</evidence>
<keyword evidence="6 9" id="KW-1133">Transmembrane helix</keyword>
<keyword evidence="5" id="KW-0256">Endoplasmic reticulum</keyword>
<comment type="caution">
    <text evidence="10">The sequence shown here is derived from an EMBL/GenBank/DDBJ whole genome shotgun (WGS) entry which is preliminary data.</text>
</comment>
<feature type="transmembrane region" description="Helical" evidence="9">
    <location>
        <begin position="77"/>
        <end position="98"/>
    </location>
</feature>
<evidence type="ECO:0000256" key="8">
    <source>
        <dbReference type="SAM" id="MobiDB-lite"/>
    </source>
</evidence>
<evidence type="ECO:0000256" key="5">
    <source>
        <dbReference type="ARBA" id="ARBA00022824"/>
    </source>
</evidence>